<protein>
    <submittedName>
        <fullName evidence="3">Uncharacterized protein</fullName>
    </submittedName>
</protein>
<gene>
    <name evidence="3" type="ORF">TWF696_007355</name>
</gene>
<evidence type="ECO:0000256" key="2">
    <source>
        <dbReference type="SAM" id="Phobius"/>
    </source>
</evidence>
<dbReference type="Proteomes" id="UP001375240">
    <property type="component" value="Unassembled WGS sequence"/>
</dbReference>
<organism evidence="3 4">
    <name type="scientific">Orbilia brochopaga</name>
    <dbReference type="NCBI Taxonomy" id="3140254"/>
    <lineage>
        <taxon>Eukaryota</taxon>
        <taxon>Fungi</taxon>
        <taxon>Dikarya</taxon>
        <taxon>Ascomycota</taxon>
        <taxon>Pezizomycotina</taxon>
        <taxon>Orbiliomycetes</taxon>
        <taxon>Orbiliales</taxon>
        <taxon>Orbiliaceae</taxon>
        <taxon>Orbilia</taxon>
    </lineage>
</organism>
<keyword evidence="4" id="KW-1185">Reference proteome</keyword>
<name>A0AAV9UVY9_9PEZI</name>
<accession>A0AAV9UVY9</accession>
<reference evidence="3 4" key="1">
    <citation type="submission" date="2019-10" db="EMBL/GenBank/DDBJ databases">
        <authorList>
            <person name="Palmer J.M."/>
        </authorList>
    </citation>
    <scope>NUCLEOTIDE SEQUENCE [LARGE SCALE GENOMIC DNA]</scope>
    <source>
        <strain evidence="3 4">TWF696</strain>
    </source>
</reference>
<feature type="region of interest" description="Disordered" evidence="1">
    <location>
        <begin position="121"/>
        <end position="158"/>
    </location>
</feature>
<feature type="transmembrane region" description="Helical" evidence="2">
    <location>
        <begin position="24"/>
        <end position="51"/>
    </location>
</feature>
<keyword evidence="2" id="KW-1133">Transmembrane helix</keyword>
<evidence type="ECO:0000256" key="1">
    <source>
        <dbReference type="SAM" id="MobiDB-lite"/>
    </source>
</evidence>
<keyword evidence="2" id="KW-0472">Membrane</keyword>
<feature type="compositionally biased region" description="Polar residues" evidence="1">
    <location>
        <begin position="132"/>
        <end position="146"/>
    </location>
</feature>
<keyword evidence="2" id="KW-0812">Transmembrane</keyword>
<dbReference type="AlphaFoldDB" id="A0AAV9UVY9"/>
<feature type="region of interest" description="Disordered" evidence="1">
    <location>
        <begin position="62"/>
        <end position="82"/>
    </location>
</feature>
<proteinExistence type="predicted"/>
<comment type="caution">
    <text evidence="3">The sequence shown here is derived from an EMBL/GenBank/DDBJ whole genome shotgun (WGS) entry which is preliminary data.</text>
</comment>
<dbReference type="EMBL" id="JAVHNQ010000005">
    <property type="protein sequence ID" value="KAK6347283.1"/>
    <property type="molecule type" value="Genomic_DNA"/>
</dbReference>
<evidence type="ECO:0000313" key="3">
    <source>
        <dbReference type="EMBL" id="KAK6347283.1"/>
    </source>
</evidence>
<evidence type="ECO:0000313" key="4">
    <source>
        <dbReference type="Proteomes" id="UP001375240"/>
    </source>
</evidence>
<sequence length="182" mass="19496">MTLNDSHGCSGDPRLEQECMRQRYVSIGVIFAGVIGFFLLFGFALIGINYLRNYFETRKLKKQKNGTRGDVDNATPSNGDLEMGDILPAASTTTDNGNDNGTHLQQDPWSNFRVITIEDSEPAEDGTEANPAGSTSNTGAAGQSWQFEARAASSSRSAVPDYVITASSNALAAEGPTPLENK</sequence>
<feature type="compositionally biased region" description="Low complexity" evidence="1">
    <location>
        <begin position="149"/>
        <end position="158"/>
    </location>
</feature>